<dbReference type="Proteomes" id="UP000714915">
    <property type="component" value="Unassembled WGS sequence"/>
</dbReference>
<name>A0A955LB54_9BACT</name>
<dbReference type="EMBL" id="JAGQLF010000119">
    <property type="protein sequence ID" value="MCA9387407.1"/>
    <property type="molecule type" value="Genomic_DNA"/>
</dbReference>
<dbReference type="Gene3D" id="3.40.960.10">
    <property type="entry name" value="VSR Endonuclease"/>
    <property type="match status" value="1"/>
</dbReference>
<accession>A0A955LB54</accession>
<evidence type="ECO:0000313" key="2">
    <source>
        <dbReference type="EMBL" id="MCA9387407.1"/>
    </source>
</evidence>
<dbReference type="InterPro" id="IPR011335">
    <property type="entry name" value="Restrct_endonuc-II-like"/>
</dbReference>
<dbReference type="InterPro" id="IPR047216">
    <property type="entry name" value="Endonuclease_DUF559_bact"/>
</dbReference>
<evidence type="ECO:0000313" key="3">
    <source>
        <dbReference type="Proteomes" id="UP000714915"/>
    </source>
</evidence>
<dbReference type="PANTHER" id="PTHR38590">
    <property type="entry name" value="BLL0828 PROTEIN"/>
    <property type="match status" value="1"/>
</dbReference>
<gene>
    <name evidence="2" type="ORF">KC669_05240</name>
</gene>
<sequence>MKKNIFYNPKLKQKARFLRKNMTWSEAKLWRKLRYKQLGYKFLRQKPIDRFIVDFYCPELMLAIELDG</sequence>
<feature type="non-terminal residue" evidence="2">
    <location>
        <position position="68"/>
    </location>
</feature>
<reference evidence="2" key="2">
    <citation type="journal article" date="2021" name="Microbiome">
        <title>Successional dynamics and alternative stable states in a saline activated sludge microbial community over 9 years.</title>
        <authorList>
            <person name="Wang Y."/>
            <person name="Ye J."/>
            <person name="Ju F."/>
            <person name="Liu L."/>
            <person name="Boyd J.A."/>
            <person name="Deng Y."/>
            <person name="Parks D.H."/>
            <person name="Jiang X."/>
            <person name="Yin X."/>
            <person name="Woodcroft B.J."/>
            <person name="Tyson G.W."/>
            <person name="Hugenholtz P."/>
            <person name="Polz M.F."/>
            <person name="Zhang T."/>
        </authorList>
    </citation>
    <scope>NUCLEOTIDE SEQUENCE</scope>
    <source>
        <strain evidence="2">HKST-UBA09</strain>
    </source>
</reference>
<organism evidence="2 3">
    <name type="scientific">Candidatus Dojkabacteria bacterium</name>
    <dbReference type="NCBI Taxonomy" id="2099670"/>
    <lineage>
        <taxon>Bacteria</taxon>
        <taxon>Candidatus Dojkabacteria</taxon>
    </lineage>
</organism>
<dbReference type="SUPFAM" id="SSF52980">
    <property type="entry name" value="Restriction endonuclease-like"/>
    <property type="match status" value="1"/>
</dbReference>
<reference evidence="2" key="1">
    <citation type="submission" date="2020-04" db="EMBL/GenBank/DDBJ databases">
        <authorList>
            <person name="Zhang T."/>
        </authorList>
    </citation>
    <scope>NUCLEOTIDE SEQUENCE</scope>
    <source>
        <strain evidence="2">HKST-UBA09</strain>
    </source>
</reference>
<proteinExistence type="predicted"/>
<comment type="caution">
    <text evidence="2">The sequence shown here is derived from an EMBL/GenBank/DDBJ whole genome shotgun (WGS) entry which is preliminary data.</text>
</comment>
<dbReference type="Pfam" id="PF04480">
    <property type="entry name" value="DUF559"/>
    <property type="match status" value="1"/>
</dbReference>
<evidence type="ECO:0000259" key="1">
    <source>
        <dbReference type="Pfam" id="PF04480"/>
    </source>
</evidence>
<feature type="domain" description="DUF559" evidence="1">
    <location>
        <begin position="10"/>
        <end position="68"/>
    </location>
</feature>
<dbReference type="InterPro" id="IPR007569">
    <property type="entry name" value="DUF559"/>
</dbReference>
<dbReference type="AlphaFoldDB" id="A0A955LB54"/>
<protein>
    <submittedName>
        <fullName evidence="2">DUF559 domain-containing protein</fullName>
    </submittedName>
</protein>
<dbReference type="PANTHER" id="PTHR38590:SF1">
    <property type="entry name" value="BLL0828 PROTEIN"/>
    <property type="match status" value="1"/>
</dbReference>